<keyword evidence="8" id="KW-1185">Reference proteome</keyword>
<feature type="domain" description="Cytochrome c" evidence="6">
    <location>
        <begin position="14"/>
        <end position="101"/>
    </location>
</feature>
<dbReference type="STRING" id="1120923.SAMN02746095_02464"/>
<dbReference type="AlphaFoldDB" id="A0A0D6PL20"/>
<keyword evidence="1 4" id="KW-0349">Heme</keyword>
<feature type="chain" id="PRO_5010190203" evidence="5">
    <location>
        <begin position="21"/>
        <end position="105"/>
    </location>
</feature>
<dbReference type="PANTHER" id="PTHR33751:SF1">
    <property type="entry name" value="CBB3-TYPE CYTOCHROME C OXIDASE SUBUNIT FIXP"/>
    <property type="match status" value="1"/>
</dbReference>
<sequence length="105" mass="10525">MKRLRYAPLLLLAAAAPAGKQIVLHGNGNGALPCAACHGEDGQGKPSTGAPALAGRSAGDIVSALNMMAAGQGGTSLMRSIAGALTLDQRKDVADYFASLRKPGP</sequence>
<dbReference type="OrthoDB" id="9773456at2"/>
<accession>A0A0D6PL20</accession>
<evidence type="ECO:0000313" key="8">
    <source>
        <dbReference type="Proteomes" id="UP000032668"/>
    </source>
</evidence>
<evidence type="ECO:0000259" key="6">
    <source>
        <dbReference type="PROSITE" id="PS51007"/>
    </source>
</evidence>
<dbReference type="InterPro" id="IPR050597">
    <property type="entry name" value="Cytochrome_c_Oxidase_Subunit"/>
</dbReference>
<gene>
    <name evidence="7" type="ORF">Aam_126_037</name>
</gene>
<evidence type="ECO:0000256" key="3">
    <source>
        <dbReference type="ARBA" id="ARBA00023004"/>
    </source>
</evidence>
<dbReference type="Proteomes" id="UP000032668">
    <property type="component" value="Unassembled WGS sequence"/>
</dbReference>
<dbReference type="Gene3D" id="1.10.760.10">
    <property type="entry name" value="Cytochrome c-like domain"/>
    <property type="match status" value="1"/>
</dbReference>
<organism evidence="7 8">
    <name type="scientific">Acidocella aminolytica 101 = DSM 11237</name>
    <dbReference type="NCBI Taxonomy" id="1120923"/>
    <lineage>
        <taxon>Bacteria</taxon>
        <taxon>Pseudomonadati</taxon>
        <taxon>Pseudomonadota</taxon>
        <taxon>Alphaproteobacteria</taxon>
        <taxon>Acetobacterales</taxon>
        <taxon>Acidocellaceae</taxon>
        <taxon>Acidocella</taxon>
    </lineage>
</organism>
<dbReference type="SUPFAM" id="SSF46626">
    <property type="entry name" value="Cytochrome c"/>
    <property type="match status" value="1"/>
</dbReference>
<evidence type="ECO:0000256" key="1">
    <source>
        <dbReference type="ARBA" id="ARBA00022617"/>
    </source>
</evidence>
<evidence type="ECO:0000256" key="2">
    <source>
        <dbReference type="ARBA" id="ARBA00022723"/>
    </source>
</evidence>
<dbReference type="EMBL" id="BANC01000124">
    <property type="protein sequence ID" value="GAN81908.1"/>
    <property type="molecule type" value="Genomic_DNA"/>
</dbReference>
<dbReference type="GO" id="GO:0009055">
    <property type="term" value="F:electron transfer activity"/>
    <property type="evidence" value="ECO:0007669"/>
    <property type="project" value="InterPro"/>
</dbReference>
<keyword evidence="5" id="KW-0732">Signal</keyword>
<dbReference type="GO" id="GO:0046872">
    <property type="term" value="F:metal ion binding"/>
    <property type="evidence" value="ECO:0007669"/>
    <property type="project" value="UniProtKB-KW"/>
</dbReference>
<dbReference type="InterPro" id="IPR036909">
    <property type="entry name" value="Cyt_c-like_dom_sf"/>
</dbReference>
<comment type="caution">
    <text evidence="7">The sequence shown here is derived from an EMBL/GenBank/DDBJ whole genome shotgun (WGS) entry which is preliminary data.</text>
</comment>
<keyword evidence="3 4" id="KW-0408">Iron</keyword>
<proteinExistence type="predicted"/>
<protein>
    <submittedName>
        <fullName evidence="7">Cytochrome c</fullName>
    </submittedName>
</protein>
<keyword evidence="2 4" id="KW-0479">Metal-binding</keyword>
<dbReference type="GO" id="GO:0020037">
    <property type="term" value="F:heme binding"/>
    <property type="evidence" value="ECO:0007669"/>
    <property type="project" value="InterPro"/>
</dbReference>
<dbReference type="RefSeq" id="WP_052948447.1">
    <property type="nucleotide sequence ID" value="NZ_BANC01000124.1"/>
</dbReference>
<evidence type="ECO:0000313" key="7">
    <source>
        <dbReference type="EMBL" id="GAN81908.1"/>
    </source>
</evidence>
<dbReference type="InterPro" id="IPR009056">
    <property type="entry name" value="Cyt_c-like_dom"/>
</dbReference>
<evidence type="ECO:0000256" key="5">
    <source>
        <dbReference type="SAM" id="SignalP"/>
    </source>
</evidence>
<dbReference type="PROSITE" id="PS51007">
    <property type="entry name" value="CYTC"/>
    <property type="match status" value="1"/>
</dbReference>
<feature type="signal peptide" evidence="5">
    <location>
        <begin position="1"/>
        <end position="20"/>
    </location>
</feature>
<dbReference type="Pfam" id="PF00034">
    <property type="entry name" value="Cytochrom_C"/>
    <property type="match status" value="1"/>
</dbReference>
<name>A0A0D6PL20_9PROT</name>
<evidence type="ECO:0000256" key="4">
    <source>
        <dbReference type="PROSITE-ProRule" id="PRU00433"/>
    </source>
</evidence>
<reference evidence="7 8" key="1">
    <citation type="submission" date="2012-11" db="EMBL/GenBank/DDBJ databases">
        <title>Whole genome sequence of Acidocella aminolytica 101 = DSM 11237.</title>
        <authorList>
            <person name="Azuma Y."/>
            <person name="Higashiura N."/>
            <person name="Hirakawa H."/>
            <person name="Matsushita K."/>
        </authorList>
    </citation>
    <scope>NUCLEOTIDE SEQUENCE [LARGE SCALE GENOMIC DNA]</scope>
    <source>
        <strain evidence="8">101 / DSM 11237</strain>
    </source>
</reference>
<dbReference type="PANTHER" id="PTHR33751">
    <property type="entry name" value="CBB3-TYPE CYTOCHROME C OXIDASE SUBUNIT FIXP"/>
    <property type="match status" value="1"/>
</dbReference>